<feature type="signal peptide" evidence="1">
    <location>
        <begin position="1"/>
        <end position="22"/>
    </location>
</feature>
<dbReference type="AlphaFoldDB" id="A0A392WAJ5"/>
<evidence type="ECO:0000256" key="1">
    <source>
        <dbReference type="SAM" id="SignalP"/>
    </source>
</evidence>
<evidence type="ECO:0000313" key="3">
    <source>
        <dbReference type="Proteomes" id="UP000265520"/>
    </source>
</evidence>
<name>A0A392WAJ5_9FABA</name>
<organism evidence="2 3">
    <name type="scientific">Trifolium medium</name>
    <dbReference type="NCBI Taxonomy" id="97028"/>
    <lineage>
        <taxon>Eukaryota</taxon>
        <taxon>Viridiplantae</taxon>
        <taxon>Streptophyta</taxon>
        <taxon>Embryophyta</taxon>
        <taxon>Tracheophyta</taxon>
        <taxon>Spermatophyta</taxon>
        <taxon>Magnoliopsida</taxon>
        <taxon>eudicotyledons</taxon>
        <taxon>Gunneridae</taxon>
        <taxon>Pentapetalae</taxon>
        <taxon>rosids</taxon>
        <taxon>fabids</taxon>
        <taxon>Fabales</taxon>
        <taxon>Fabaceae</taxon>
        <taxon>Papilionoideae</taxon>
        <taxon>50 kb inversion clade</taxon>
        <taxon>NPAAA clade</taxon>
        <taxon>Hologalegina</taxon>
        <taxon>IRL clade</taxon>
        <taxon>Trifolieae</taxon>
        <taxon>Trifolium</taxon>
    </lineage>
</organism>
<evidence type="ECO:0000313" key="2">
    <source>
        <dbReference type="EMBL" id="MCI96161.1"/>
    </source>
</evidence>
<sequence length="36" mass="3791">VCVAPCAVFSVVLFLFWVLRHAQVCAAPRAGLGCEG</sequence>
<proteinExistence type="predicted"/>
<reference evidence="2 3" key="1">
    <citation type="journal article" date="2018" name="Front. Plant Sci.">
        <title>Red Clover (Trifolium pratense) and Zigzag Clover (T. medium) - A Picture of Genomic Similarities and Differences.</title>
        <authorList>
            <person name="Dluhosova J."/>
            <person name="Istvanek J."/>
            <person name="Nedelnik J."/>
            <person name="Repkova J."/>
        </authorList>
    </citation>
    <scope>NUCLEOTIDE SEQUENCE [LARGE SCALE GENOMIC DNA]</scope>
    <source>
        <strain evidence="3">cv. 10/8</strain>
        <tissue evidence="2">Leaf</tissue>
    </source>
</reference>
<protein>
    <submittedName>
        <fullName evidence="2">Uncharacterized protein</fullName>
    </submittedName>
</protein>
<dbReference type="Proteomes" id="UP000265520">
    <property type="component" value="Unassembled WGS sequence"/>
</dbReference>
<comment type="caution">
    <text evidence="2">The sequence shown here is derived from an EMBL/GenBank/DDBJ whole genome shotgun (WGS) entry which is preliminary data.</text>
</comment>
<feature type="non-terminal residue" evidence="2">
    <location>
        <position position="1"/>
    </location>
</feature>
<keyword evidence="3" id="KW-1185">Reference proteome</keyword>
<dbReference type="EMBL" id="LXQA011407368">
    <property type="protein sequence ID" value="MCI96161.1"/>
    <property type="molecule type" value="Genomic_DNA"/>
</dbReference>
<feature type="chain" id="PRO_5017349579" evidence="1">
    <location>
        <begin position="23"/>
        <end position="36"/>
    </location>
</feature>
<accession>A0A392WAJ5</accession>
<keyword evidence="1" id="KW-0732">Signal</keyword>